<comment type="function">
    <text evidence="10">Catalyzes the biosynthesis and metabolism of eicosanoids. Catalyzes the isomerization of prostaglandin H2 to prostacyclin (= prostaglandin I2), a potent mediator of vasodilation and inhibitor of platelet aggregation. Additionally, displays dehydratase activity, toward hydroperoxyeicosatetraenoates (HPETEs), especially toward (15S)-hydroperoxy-(5Z,8Z,11Z,13E)-eicosatetraenoate (15(S)-HPETE).</text>
</comment>
<keyword evidence="8" id="KW-0408">Iron</keyword>
<keyword evidence="12" id="KW-1185">Reference proteome</keyword>
<evidence type="ECO:0000313" key="11">
    <source>
        <dbReference type="EMBL" id="CAJ0965543.1"/>
    </source>
</evidence>
<evidence type="ECO:0000256" key="7">
    <source>
        <dbReference type="ARBA" id="ARBA00022723"/>
    </source>
</evidence>
<proteinExistence type="inferred from homology"/>
<evidence type="ECO:0000256" key="6">
    <source>
        <dbReference type="ARBA" id="ARBA00022516"/>
    </source>
</evidence>
<name>A0ABN9MGV3_9NEOB</name>
<dbReference type="EC" id="5.3.99.4" evidence="4"/>
<evidence type="ECO:0000256" key="2">
    <source>
        <dbReference type="ARBA" id="ARBA00004389"/>
    </source>
</evidence>
<comment type="caution">
    <text evidence="11">The sequence shown here is derived from an EMBL/GenBank/DDBJ whole genome shotgun (WGS) entry which is preliminary data.</text>
</comment>
<dbReference type="PANTHER" id="PTHR24306:SF4">
    <property type="entry name" value="PROSTACYCLIN SYNTHASE"/>
    <property type="match status" value="1"/>
</dbReference>
<dbReference type="PANTHER" id="PTHR24306">
    <property type="match status" value="1"/>
</dbReference>
<evidence type="ECO:0000256" key="3">
    <source>
        <dbReference type="ARBA" id="ARBA00010617"/>
    </source>
</evidence>
<protein>
    <recommendedName>
        <fullName evidence="5">Prostacyclin synthase</fullName>
        <ecNumber evidence="4">5.3.99.4</ecNumber>
    </recommendedName>
    <alternativeName>
        <fullName evidence="9">Prostaglandin I2 synthase</fullName>
    </alternativeName>
</protein>
<organism evidence="11 12">
    <name type="scientific">Ranitomeya imitator</name>
    <name type="common">mimic poison frog</name>
    <dbReference type="NCBI Taxonomy" id="111125"/>
    <lineage>
        <taxon>Eukaryota</taxon>
        <taxon>Metazoa</taxon>
        <taxon>Chordata</taxon>
        <taxon>Craniata</taxon>
        <taxon>Vertebrata</taxon>
        <taxon>Euteleostomi</taxon>
        <taxon>Amphibia</taxon>
        <taxon>Batrachia</taxon>
        <taxon>Anura</taxon>
        <taxon>Neobatrachia</taxon>
        <taxon>Hyloidea</taxon>
        <taxon>Dendrobatidae</taxon>
        <taxon>Dendrobatinae</taxon>
        <taxon>Ranitomeya</taxon>
    </lineage>
</organism>
<gene>
    <name evidence="11" type="ORF">RIMI_LOCUS20396477</name>
</gene>
<dbReference type="Pfam" id="PF00067">
    <property type="entry name" value="p450"/>
    <property type="match status" value="1"/>
</dbReference>
<accession>A0ABN9MGV3</accession>
<keyword evidence="7" id="KW-0479">Metal-binding</keyword>
<dbReference type="InterPro" id="IPR002403">
    <property type="entry name" value="Cyt_P450_E_grp-IV"/>
</dbReference>
<dbReference type="SUPFAM" id="SSF48264">
    <property type="entry name" value="Cytochrome P450"/>
    <property type="match status" value="1"/>
</dbReference>
<evidence type="ECO:0000256" key="10">
    <source>
        <dbReference type="ARBA" id="ARBA00045141"/>
    </source>
</evidence>
<sequence length="272" mass="31498">MKSARGQLSAGEKKELRSIKEKLWGLLDPEKLCRKPGRSKWLESYQRHLQELGVTTTMQRRALLLQLWATQGNSGPAAFWLLLFLLKNPEAMAAIRAELENLLRGHEMRHMISQETLDSAIVLNSALEESLRLTTAPFVTREVVSEVSLKLADGREYTLRRGDRLCLFPYVSPQMDPEIHHDPQVYVINPLWATCKNQRGAQQRAANPGEGNRALETRERFVWLMLLNFEFELKNPQETFPEFDRSRYGFGVVQPVGDVVFRYRRRYEQISI</sequence>
<reference evidence="11" key="1">
    <citation type="submission" date="2023-07" db="EMBL/GenBank/DDBJ databases">
        <authorList>
            <person name="Stuckert A."/>
        </authorList>
    </citation>
    <scope>NUCLEOTIDE SEQUENCE</scope>
</reference>
<evidence type="ECO:0000313" key="12">
    <source>
        <dbReference type="Proteomes" id="UP001176940"/>
    </source>
</evidence>
<evidence type="ECO:0000256" key="4">
    <source>
        <dbReference type="ARBA" id="ARBA00012204"/>
    </source>
</evidence>
<comment type="subcellular location">
    <subcellularLocation>
        <location evidence="2">Endoplasmic reticulum membrane</location>
        <topology evidence="2">Single-pass membrane protein</topology>
    </subcellularLocation>
</comment>
<comment type="catalytic activity">
    <reaction evidence="1">
        <text>prostaglandin H2 = prostaglandin I2</text>
        <dbReference type="Rhea" id="RHEA:23580"/>
        <dbReference type="ChEBI" id="CHEBI:57403"/>
        <dbReference type="ChEBI" id="CHEBI:57405"/>
        <dbReference type="EC" id="5.3.99.4"/>
    </reaction>
    <physiologicalReaction direction="left-to-right" evidence="1">
        <dbReference type="Rhea" id="RHEA:23581"/>
    </physiologicalReaction>
</comment>
<evidence type="ECO:0000256" key="9">
    <source>
        <dbReference type="ARBA" id="ARBA00031205"/>
    </source>
</evidence>
<evidence type="ECO:0000256" key="8">
    <source>
        <dbReference type="ARBA" id="ARBA00023004"/>
    </source>
</evidence>
<comment type="similarity">
    <text evidence="3">Belongs to the cytochrome P450 family.</text>
</comment>
<dbReference type="EMBL" id="CAUEEQ010068155">
    <property type="protein sequence ID" value="CAJ0965543.1"/>
    <property type="molecule type" value="Genomic_DNA"/>
</dbReference>
<keyword evidence="6" id="KW-0443">Lipid metabolism</keyword>
<keyword evidence="6" id="KW-0444">Lipid biosynthesis</keyword>
<dbReference type="Gene3D" id="1.10.630.10">
    <property type="entry name" value="Cytochrome P450"/>
    <property type="match status" value="1"/>
</dbReference>
<dbReference type="Proteomes" id="UP001176940">
    <property type="component" value="Unassembled WGS sequence"/>
</dbReference>
<evidence type="ECO:0000256" key="5">
    <source>
        <dbReference type="ARBA" id="ARBA00017409"/>
    </source>
</evidence>
<dbReference type="InterPro" id="IPR036396">
    <property type="entry name" value="Cyt_P450_sf"/>
</dbReference>
<dbReference type="PRINTS" id="PR00465">
    <property type="entry name" value="EP450IV"/>
</dbReference>
<dbReference type="InterPro" id="IPR001128">
    <property type="entry name" value="Cyt_P450"/>
</dbReference>
<evidence type="ECO:0000256" key="1">
    <source>
        <dbReference type="ARBA" id="ARBA00000463"/>
    </source>
</evidence>